<dbReference type="EMBL" id="JAEVHI010000001">
    <property type="protein sequence ID" value="KAG5304403.1"/>
    <property type="molecule type" value="Genomic_DNA"/>
</dbReference>
<dbReference type="Proteomes" id="UP000670092">
    <property type="component" value="Unassembled WGS sequence"/>
</dbReference>
<gene>
    <name evidence="2" type="ORF">I7I52_02728</name>
</gene>
<sequence length="64" mass="7019">MCPSKIVCLCTIKVLVPPTASCSCFKSVSLCSTTGCESHAAKQELPLQAGPEEHRLRRNWKRMG</sequence>
<name>A0A8H7Z8Z7_AJECA</name>
<feature type="chain" id="PRO_5034138236" description="Secreted protein" evidence="1">
    <location>
        <begin position="22"/>
        <end position="64"/>
    </location>
</feature>
<dbReference type="VEuPathDB" id="FungiDB:I7I52_02728"/>
<protein>
    <recommendedName>
        <fullName evidence="4">Secreted protein</fullName>
    </recommendedName>
</protein>
<dbReference type="PROSITE" id="PS51257">
    <property type="entry name" value="PROKAR_LIPOPROTEIN"/>
    <property type="match status" value="1"/>
</dbReference>
<evidence type="ECO:0008006" key="4">
    <source>
        <dbReference type="Google" id="ProtNLM"/>
    </source>
</evidence>
<comment type="caution">
    <text evidence="2">The sequence shown here is derived from an EMBL/GenBank/DDBJ whole genome shotgun (WGS) entry which is preliminary data.</text>
</comment>
<proteinExistence type="predicted"/>
<evidence type="ECO:0000313" key="2">
    <source>
        <dbReference type="EMBL" id="KAG5304403.1"/>
    </source>
</evidence>
<keyword evidence="1" id="KW-0732">Signal</keyword>
<dbReference type="AlphaFoldDB" id="A0A8H7Z8Z7"/>
<reference evidence="2 3" key="1">
    <citation type="submission" date="2021-01" db="EMBL/GenBank/DDBJ databases">
        <title>Chromosome-level genome assembly of a human fungal pathogen reveals clustering of transcriptionally co-regulated genes.</title>
        <authorList>
            <person name="Voorhies M."/>
            <person name="Cohen S."/>
            <person name="Shea T.P."/>
            <person name="Petrus S."/>
            <person name="Munoz J.F."/>
            <person name="Poplawski S."/>
            <person name="Goldman W.E."/>
            <person name="Michael T."/>
            <person name="Cuomo C.A."/>
            <person name="Sil A."/>
            <person name="Beyhan S."/>
        </authorList>
    </citation>
    <scope>NUCLEOTIDE SEQUENCE [LARGE SCALE GENOMIC DNA]</scope>
    <source>
        <strain evidence="2 3">G184AR</strain>
    </source>
</reference>
<evidence type="ECO:0000256" key="1">
    <source>
        <dbReference type="SAM" id="SignalP"/>
    </source>
</evidence>
<feature type="signal peptide" evidence="1">
    <location>
        <begin position="1"/>
        <end position="21"/>
    </location>
</feature>
<evidence type="ECO:0000313" key="3">
    <source>
        <dbReference type="Proteomes" id="UP000670092"/>
    </source>
</evidence>
<accession>A0A8H7Z8Z7</accession>
<organism evidence="2 3">
    <name type="scientific">Ajellomyces capsulatus</name>
    <name type="common">Darling's disease fungus</name>
    <name type="synonym">Histoplasma capsulatum</name>
    <dbReference type="NCBI Taxonomy" id="5037"/>
    <lineage>
        <taxon>Eukaryota</taxon>
        <taxon>Fungi</taxon>
        <taxon>Dikarya</taxon>
        <taxon>Ascomycota</taxon>
        <taxon>Pezizomycotina</taxon>
        <taxon>Eurotiomycetes</taxon>
        <taxon>Eurotiomycetidae</taxon>
        <taxon>Onygenales</taxon>
        <taxon>Ajellomycetaceae</taxon>
        <taxon>Histoplasma</taxon>
    </lineage>
</organism>